<feature type="region of interest" description="Disordered" evidence="2">
    <location>
        <begin position="1"/>
        <end position="21"/>
    </location>
</feature>
<feature type="region of interest" description="Disordered" evidence="2">
    <location>
        <begin position="57"/>
        <end position="102"/>
    </location>
</feature>
<organism evidence="3 4">
    <name type="scientific">Lupinus luteus</name>
    <name type="common">European yellow lupine</name>
    <dbReference type="NCBI Taxonomy" id="3873"/>
    <lineage>
        <taxon>Eukaryota</taxon>
        <taxon>Viridiplantae</taxon>
        <taxon>Streptophyta</taxon>
        <taxon>Embryophyta</taxon>
        <taxon>Tracheophyta</taxon>
        <taxon>Spermatophyta</taxon>
        <taxon>Magnoliopsida</taxon>
        <taxon>eudicotyledons</taxon>
        <taxon>Gunneridae</taxon>
        <taxon>Pentapetalae</taxon>
        <taxon>rosids</taxon>
        <taxon>fabids</taxon>
        <taxon>Fabales</taxon>
        <taxon>Fabaceae</taxon>
        <taxon>Papilionoideae</taxon>
        <taxon>50 kb inversion clade</taxon>
        <taxon>genistoids sensu lato</taxon>
        <taxon>core genistoids</taxon>
        <taxon>Genisteae</taxon>
        <taxon>Lupinus</taxon>
    </lineage>
</organism>
<keyword evidence="1" id="KW-0175">Coiled coil</keyword>
<comment type="caution">
    <text evidence="3">The sequence shown here is derived from an EMBL/GenBank/DDBJ whole genome shotgun (WGS) entry which is preliminary data.</text>
</comment>
<evidence type="ECO:0000256" key="2">
    <source>
        <dbReference type="SAM" id="MobiDB-lite"/>
    </source>
</evidence>
<feature type="compositionally biased region" description="Low complexity" evidence="2">
    <location>
        <begin position="1"/>
        <end position="17"/>
    </location>
</feature>
<accession>A0AAV1YLS5</accession>
<dbReference type="AlphaFoldDB" id="A0AAV1YLS5"/>
<feature type="compositionally biased region" description="Polar residues" evidence="2">
    <location>
        <begin position="66"/>
        <end position="88"/>
    </location>
</feature>
<proteinExistence type="predicted"/>
<dbReference type="EMBL" id="CAXHTB010000025">
    <property type="protein sequence ID" value="CAL0333884.1"/>
    <property type="molecule type" value="Genomic_DNA"/>
</dbReference>
<name>A0AAV1YLS5_LUPLU</name>
<dbReference type="Proteomes" id="UP001497480">
    <property type="component" value="Unassembled WGS sequence"/>
</dbReference>
<reference evidence="3 4" key="1">
    <citation type="submission" date="2024-03" db="EMBL/GenBank/DDBJ databases">
        <authorList>
            <person name="Martinez-Hernandez J."/>
        </authorList>
    </citation>
    <scope>NUCLEOTIDE SEQUENCE [LARGE SCALE GENOMIC DNA]</scope>
</reference>
<evidence type="ECO:0000313" key="4">
    <source>
        <dbReference type="Proteomes" id="UP001497480"/>
    </source>
</evidence>
<keyword evidence="4" id="KW-1185">Reference proteome</keyword>
<feature type="coiled-coil region" evidence="1">
    <location>
        <begin position="289"/>
        <end position="351"/>
    </location>
</feature>
<evidence type="ECO:0000313" key="3">
    <source>
        <dbReference type="EMBL" id="CAL0333884.1"/>
    </source>
</evidence>
<evidence type="ECO:0000256" key="1">
    <source>
        <dbReference type="SAM" id="Coils"/>
    </source>
</evidence>
<feature type="coiled-coil region" evidence="1">
    <location>
        <begin position="226"/>
        <end position="260"/>
    </location>
</feature>
<protein>
    <submittedName>
        <fullName evidence="3">Uncharacterized protein</fullName>
    </submittedName>
</protein>
<gene>
    <name evidence="3" type="ORF">LLUT_LOCUS34944</name>
</gene>
<sequence length="409" mass="43850">MASLARRASSLSHLSISTPKTPIQAPNLIHRRNLAGAAVEWTGEMGDRAKRAMLLKRAASKARQDGASSKRQRVASTTAPQGGENLQTPVVPAAQGSPQRVVSPPPTLNLDEGVFVDVLVEEPVSSAPTAVAPSDPGVEVAIVGEVGGAPAGAAKKKATCGGFPVLTTPLAVDQALLSPTAREAFDKISLAALLKQIKGSATLMASIGKYLEQDGVLEDRVERGASKVLQAQLEAERQKAEDAEAQLAALTAQVRALDADKYRFVAQVQELGRIVEQKDTVLHQREVGLRHLSEEVEALRVQVRGAEEEKTALQAQVRALVDEKVALLAQNQELEAEKERLVIQKEESQNFGDEAALMAWESAQAQLSLAHPSIDWSWMRMDAYVEGGRLLVTEEDGEEISLPFPGPQL</sequence>